<evidence type="ECO:0000313" key="3">
    <source>
        <dbReference type="EMBL" id="MQY28420.1"/>
    </source>
</evidence>
<name>A0A7K0DRL5_9NOCA</name>
<dbReference type="EMBL" id="WEGI01000008">
    <property type="protein sequence ID" value="MQY28420.1"/>
    <property type="molecule type" value="Genomic_DNA"/>
</dbReference>
<proteinExistence type="predicted"/>
<dbReference type="GO" id="GO:0016887">
    <property type="term" value="F:ATP hydrolysis activity"/>
    <property type="evidence" value="ECO:0007669"/>
    <property type="project" value="InterPro"/>
</dbReference>
<evidence type="ECO:0000259" key="2">
    <source>
        <dbReference type="Pfam" id="PF13401"/>
    </source>
</evidence>
<protein>
    <recommendedName>
        <fullName evidence="2">ORC1/DEAH AAA+ ATPase domain-containing protein</fullName>
    </recommendedName>
</protein>
<reference evidence="3 4" key="1">
    <citation type="submission" date="2019-10" db="EMBL/GenBank/DDBJ databases">
        <title>Nocardia macrotermitis sp. nov. and Nocardia aurantia sp. nov., isolated from the gut of fungus growing-termite Macrotermes natalensis.</title>
        <authorList>
            <person name="Benndorf R."/>
            <person name="Schwitalla J."/>
            <person name="Martin K."/>
            <person name="De Beer W."/>
            <person name="Kaster A.-K."/>
            <person name="Vollmers J."/>
            <person name="Poulsen M."/>
            <person name="Beemelmanns C."/>
        </authorList>
    </citation>
    <scope>NUCLEOTIDE SEQUENCE [LARGE SCALE GENOMIC DNA]</scope>
    <source>
        <strain evidence="3 4">RB56</strain>
    </source>
</reference>
<dbReference type="Gene3D" id="3.40.50.300">
    <property type="entry name" value="P-loop containing nucleotide triphosphate hydrolases"/>
    <property type="match status" value="1"/>
</dbReference>
<accession>A0A7K0DRL5</accession>
<gene>
    <name evidence="3" type="ORF">NRB56_40040</name>
</gene>
<dbReference type="Proteomes" id="UP000431401">
    <property type="component" value="Unassembled WGS sequence"/>
</dbReference>
<dbReference type="OrthoDB" id="6951663at2"/>
<feature type="domain" description="ORC1/DEAH AAA+ ATPase" evidence="2">
    <location>
        <begin position="1128"/>
        <end position="1275"/>
    </location>
</feature>
<comment type="caution">
    <text evidence="3">The sequence shown here is derived from an EMBL/GenBank/DDBJ whole genome shotgun (WGS) entry which is preliminary data.</text>
</comment>
<evidence type="ECO:0000256" key="1">
    <source>
        <dbReference type="SAM" id="MobiDB-lite"/>
    </source>
</evidence>
<keyword evidence="4" id="KW-1185">Reference proteome</keyword>
<sequence>MHSSLVRQCLQKFSDEEIEELLASSPALCEAVRAAANRPKTTRLDARMFRHWVRMPVASDPMLQYLPKIYAQEIRRRGESEDPIPRAAGVSAFLALDSDDLTLEEFTDMLDELRAGARISPGDGYPSGTTTMTEILDRASDLDSDRLDEVIASLRDHSLRIAEELSAAAADVRAGRAVPNEPNPVSSWNLLLHNGWTGLGISEIPPGASFEVLTTLRDRVAERERDAALAELELRANEERLVRLDKLRKAAEHLRPLIADAPHDSNFADTYANMQAEISELEAALRLSEPSSDSEWTADDAVAGVEEHSAPTTAAPGRADPATTAVNAARELLQARTDVPAGPEPNTGRPATETSPTAAEERTATDEFEDGTVTVSGPEGAHEDVPAAAAPDFTADLTTHVRDGRFGAAWVVAQAAGLPEADVLAYRLAASAFHSGPGGVDPAEVLIGLTTMLEGQEFATPQSAEVALAATLRSALTAGWVPRSELETIARQVNPDVTWRNVVDATLAACDRNYQHVHNFGGRAETSIDEIHENARTVRDDLDRQRIKFARADKVLKYLLRKQEPFGAAFEAVLAPTTGDERKAALTEALARLESPEDVIEYADDTVSTAQQRRHPIVSNARAKLRKAVESVAECVSEALHTTMASGNDSPAAATQEARHNLIDAARAVGLTAEVTGPGDAALHCLAQWIIAPEDTATAASVIHVLRDESLPVTCADRDDEGLPIIDGDRSDRIVAELRSPRSPLVLFDAFVSRGDLRQASLVARHMPELQARLTAERSTWMRKLRREVDTVRAELGRTYADDFAKNVYTEAEARLVAPEKYDGDRFDMQMRDLAMLRAELADYRSWTAANLRTWAAEIGDPASRDRIIALIGKEDFIGANELLALARSGLLPASDSDDSPFGAHVFDAFTTALSRAKLPVNSSIHEVVAQFSDGRVLENGDRDRLGHWDTLFHNDRRANRQDLAPILRGLGLDTRGDMSREPSPGARHFDRYRVNATPVDGSLVPGLGSRATHYIVVVTADHKLLRETLANAFPTRNGPNLILFDGVLTLDQRQQCLKVCRDQKISAIVVDHAAAAFVATRYPRSFRAVQQITLPFTCFAHYTVVAGNVPDEVFVGRAEELVTLTDRAGSLFVYGGRQLGKSALLRKIQRDFNAQPDHAAIFIDLNSHGIGTWADSQRLWPVLYNELAKVGGMGLKENHAVHHPGPVVRAIQQWLQGKDSRRLLLLLDEADAFLEKESSGGPAESFQNISPLKGLFDDTEGRFKPVFAGLHKVQRLQNVANTPLAHGGRDVLIGPLAAAPARDLVVKPLEALGYRFENPEAVWRLLAFTNLQPGLIQVVCNDLIAHLQSRPLHKDEPLITIRDSDIDTVTQDSRTRAKIAEKLRLTITLEDRYRVIALAVAIECMNDTFRDKYTADDIRVFCEYYWAQGFEGLNSAEFEVYLEELVGLGVLIKDVDRFSVRSPNIVTMLGTKEQLETELGENEQQFELPHGYNPRFTRRQVTSESTAVRSPISVHDLNQIIPVKNKYEPARNFVLTGSAALGIADVAQVLSFVGRERAVNVTVIGDMGADTAAVLSEFRFAGPGSSAPKLLVIDASRASREHAAALGDAVKSIRKRAQGHLAVIFGADAIGVAREIADAQPDTELKIVNLTKWSGDGVRSWHDNPFNTPGDRKELLKHSGGWPELVERAVFDVSDGGRSHAEEWERLSGFPQDRSAATEFLHSIGVGDDARELLAQWAGLGGAASYEPIMDIAELLGGDPVEMQSLATDLTTLGVLDEQHGAYQIDPVVARALSKLA</sequence>
<dbReference type="Pfam" id="PF13401">
    <property type="entry name" value="AAA_22"/>
    <property type="match status" value="1"/>
</dbReference>
<dbReference type="InterPro" id="IPR027417">
    <property type="entry name" value="P-loop_NTPase"/>
</dbReference>
<evidence type="ECO:0000313" key="4">
    <source>
        <dbReference type="Proteomes" id="UP000431401"/>
    </source>
</evidence>
<dbReference type="RefSeq" id="WP_153344314.1">
    <property type="nucleotide sequence ID" value="NZ_WEGI01000008.1"/>
</dbReference>
<dbReference type="InterPro" id="IPR049945">
    <property type="entry name" value="AAA_22"/>
</dbReference>
<dbReference type="SUPFAM" id="SSF52540">
    <property type="entry name" value="P-loop containing nucleoside triphosphate hydrolases"/>
    <property type="match status" value="1"/>
</dbReference>
<organism evidence="3 4">
    <name type="scientific">Nocardia aurantia</name>
    <dbReference type="NCBI Taxonomy" id="2585199"/>
    <lineage>
        <taxon>Bacteria</taxon>
        <taxon>Bacillati</taxon>
        <taxon>Actinomycetota</taxon>
        <taxon>Actinomycetes</taxon>
        <taxon>Mycobacteriales</taxon>
        <taxon>Nocardiaceae</taxon>
        <taxon>Nocardia</taxon>
    </lineage>
</organism>
<feature type="region of interest" description="Disordered" evidence="1">
    <location>
        <begin position="335"/>
        <end position="385"/>
    </location>
</feature>